<keyword evidence="2" id="KW-1185">Reference proteome</keyword>
<proteinExistence type="predicted"/>
<comment type="caution">
    <text evidence="1">The sequence shown here is derived from an EMBL/GenBank/DDBJ whole genome shotgun (WGS) entry which is preliminary data.</text>
</comment>
<protein>
    <submittedName>
        <fullName evidence="1">Uncharacterized protein</fullName>
    </submittedName>
</protein>
<accession>A0A4C1ZM66</accession>
<dbReference type="EMBL" id="BGZK01001912">
    <property type="protein sequence ID" value="GBP88174.1"/>
    <property type="molecule type" value="Genomic_DNA"/>
</dbReference>
<evidence type="ECO:0000313" key="1">
    <source>
        <dbReference type="EMBL" id="GBP88174.1"/>
    </source>
</evidence>
<name>A0A4C1ZM66_EUMVA</name>
<organism evidence="1 2">
    <name type="scientific">Eumeta variegata</name>
    <name type="common">Bagworm moth</name>
    <name type="synonym">Eumeta japonica</name>
    <dbReference type="NCBI Taxonomy" id="151549"/>
    <lineage>
        <taxon>Eukaryota</taxon>
        <taxon>Metazoa</taxon>
        <taxon>Ecdysozoa</taxon>
        <taxon>Arthropoda</taxon>
        <taxon>Hexapoda</taxon>
        <taxon>Insecta</taxon>
        <taxon>Pterygota</taxon>
        <taxon>Neoptera</taxon>
        <taxon>Endopterygota</taxon>
        <taxon>Lepidoptera</taxon>
        <taxon>Glossata</taxon>
        <taxon>Ditrysia</taxon>
        <taxon>Tineoidea</taxon>
        <taxon>Psychidae</taxon>
        <taxon>Oiketicinae</taxon>
        <taxon>Eumeta</taxon>
    </lineage>
</organism>
<reference evidence="1 2" key="1">
    <citation type="journal article" date="2019" name="Commun. Biol.">
        <title>The bagworm genome reveals a unique fibroin gene that provides high tensile strength.</title>
        <authorList>
            <person name="Kono N."/>
            <person name="Nakamura H."/>
            <person name="Ohtoshi R."/>
            <person name="Tomita M."/>
            <person name="Numata K."/>
            <person name="Arakawa K."/>
        </authorList>
    </citation>
    <scope>NUCLEOTIDE SEQUENCE [LARGE SCALE GENOMIC DNA]</scope>
</reference>
<dbReference type="Proteomes" id="UP000299102">
    <property type="component" value="Unassembled WGS sequence"/>
</dbReference>
<dbReference type="AlphaFoldDB" id="A0A4C1ZM66"/>
<sequence>MTGAGGCARAACAGGAGRGRGASGGRHGDRPPAPAAVDLILASYSPNDTTARLPLKIPFVLFLSFEVGTHLSAIPNIQFLDIDMSTSIQFRDHLESKIKLSFKNFSVFNRALQYLELGHHLLLYEAQVRPHLSVSSRYSLLQRTFFIFHEHVTDRAVARDPDFFPTKDSNPGRLFCFDAGLDLDYGSVPNT</sequence>
<gene>
    <name evidence="1" type="ORF">EVAR_99078_1</name>
</gene>
<evidence type="ECO:0000313" key="2">
    <source>
        <dbReference type="Proteomes" id="UP000299102"/>
    </source>
</evidence>